<evidence type="ECO:0000259" key="7">
    <source>
        <dbReference type="PROSITE" id="PS50850"/>
    </source>
</evidence>
<organism evidence="8 9">
    <name type="scientific">Phycomyces blakesleeanus (strain ATCC 8743b / DSM 1359 / FGSC 10004 / NBRC 33097 / NRRL 1555)</name>
    <dbReference type="NCBI Taxonomy" id="763407"/>
    <lineage>
        <taxon>Eukaryota</taxon>
        <taxon>Fungi</taxon>
        <taxon>Fungi incertae sedis</taxon>
        <taxon>Mucoromycota</taxon>
        <taxon>Mucoromycotina</taxon>
        <taxon>Mucoromycetes</taxon>
        <taxon>Mucorales</taxon>
        <taxon>Phycomycetaceae</taxon>
        <taxon>Phycomyces</taxon>
    </lineage>
</organism>
<reference evidence="9" key="1">
    <citation type="submission" date="2015-06" db="EMBL/GenBank/DDBJ databases">
        <title>Expansion of signal transduction pathways in fungi by whole-genome duplication.</title>
        <authorList>
            <consortium name="DOE Joint Genome Institute"/>
            <person name="Corrochano L.M."/>
            <person name="Kuo A."/>
            <person name="Marcet-Houben M."/>
            <person name="Polaino S."/>
            <person name="Salamov A."/>
            <person name="Villalobos J.M."/>
            <person name="Alvarez M.I."/>
            <person name="Avalos J."/>
            <person name="Benito E.P."/>
            <person name="Benoit I."/>
            <person name="Burger G."/>
            <person name="Camino L.P."/>
            <person name="Canovas D."/>
            <person name="Cerda-Olmedo E."/>
            <person name="Cheng J.-F."/>
            <person name="Dominguez A."/>
            <person name="Elias M."/>
            <person name="Eslava A.P."/>
            <person name="Glaser F."/>
            <person name="Grimwood J."/>
            <person name="Gutierrez G."/>
            <person name="Heitman J."/>
            <person name="Henrissat B."/>
            <person name="Iturriaga E.A."/>
            <person name="Lang B.F."/>
            <person name="Lavin J.L."/>
            <person name="Lee S."/>
            <person name="Li W."/>
            <person name="Lindquist E."/>
            <person name="Lopez-Garcia S."/>
            <person name="Luque E.M."/>
            <person name="Marcos A.T."/>
            <person name="Martin J."/>
            <person name="McCluskey K."/>
            <person name="Medina H.R."/>
            <person name="Miralles-Duran A."/>
            <person name="Miyazaki A."/>
            <person name="Munoz-Torres E."/>
            <person name="Oguiza J.A."/>
            <person name="Ohm R."/>
            <person name="Olmedo M."/>
            <person name="Orejas M."/>
            <person name="Ortiz-Castellanos L."/>
            <person name="Pisabarro A.G."/>
            <person name="Rodriguez-Romero J."/>
            <person name="Ruiz-Herrera J."/>
            <person name="Ruiz-Vazquez R."/>
            <person name="Sanz C."/>
            <person name="Schackwitz W."/>
            <person name="Schmutz J."/>
            <person name="Shahriari M."/>
            <person name="Shelest E."/>
            <person name="Silva-Franco F."/>
            <person name="Soanes D."/>
            <person name="Syed K."/>
            <person name="Tagua V.G."/>
            <person name="Talbot N.J."/>
            <person name="Thon M."/>
            <person name="De vries R.P."/>
            <person name="Wiebenga A."/>
            <person name="Yadav J.S."/>
            <person name="Braun E.L."/>
            <person name="Baker S."/>
            <person name="Garre V."/>
            <person name="Horwitz B."/>
            <person name="Torres-Martinez S."/>
            <person name="Idnurm A."/>
            <person name="Herrera-Estrella A."/>
            <person name="Gabaldon T."/>
            <person name="Grigoriev I.V."/>
        </authorList>
    </citation>
    <scope>NUCLEOTIDE SEQUENCE [LARGE SCALE GENOMIC DNA]</scope>
    <source>
        <strain evidence="9">NRRL 1555(-)</strain>
    </source>
</reference>
<dbReference type="GeneID" id="29000325"/>
<keyword evidence="4 6" id="KW-1133">Transmembrane helix</keyword>
<feature type="transmembrane region" description="Helical" evidence="6">
    <location>
        <begin position="165"/>
        <end position="185"/>
    </location>
</feature>
<feature type="transmembrane region" description="Helical" evidence="6">
    <location>
        <begin position="232"/>
        <end position="256"/>
    </location>
</feature>
<dbReference type="InterPro" id="IPR020846">
    <property type="entry name" value="MFS_dom"/>
</dbReference>
<comment type="subcellular location">
    <subcellularLocation>
        <location evidence="1">Endomembrane system</location>
        <topology evidence="1">Multi-pass membrane protein</topology>
    </subcellularLocation>
</comment>
<evidence type="ECO:0000256" key="5">
    <source>
        <dbReference type="ARBA" id="ARBA00023136"/>
    </source>
</evidence>
<evidence type="ECO:0000313" key="8">
    <source>
        <dbReference type="EMBL" id="OAD71271.1"/>
    </source>
</evidence>
<evidence type="ECO:0000256" key="4">
    <source>
        <dbReference type="ARBA" id="ARBA00022989"/>
    </source>
</evidence>
<evidence type="ECO:0000256" key="3">
    <source>
        <dbReference type="ARBA" id="ARBA00022692"/>
    </source>
</evidence>
<dbReference type="SUPFAM" id="SSF103473">
    <property type="entry name" value="MFS general substrate transporter"/>
    <property type="match status" value="2"/>
</dbReference>
<dbReference type="PRINTS" id="PR01036">
    <property type="entry name" value="TCRTETB"/>
</dbReference>
<feature type="transmembrane region" description="Helical" evidence="6">
    <location>
        <begin position="342"/>
        <end position="364"/>
    </location>
</feature>
<dbReference type="InterPro" id="IPR011701">
    <property type="entry name" value="MFS"/>
</dbReference>
<dbReference type="Pfam" id="PF07690">
    <property type="entry name" value="MFS_1"/>
    <property type="match status" value="1"/>
</dbReference>
<keyword evidence="2" id="KW-0813">Transport</keyword>
<sequence>MTMELTEKIDSDTQTVIDVDLGSKQDTQPIDRKTLVWIMASLCVISFLAAFDNIIVASNLPLVASEFNAFGLYSWVNTSFLLTASTSQPLYAKGADRVGRRTCLLFATCCYLIGTVLCGAAQSMIMLIVARALSGLGIGAFDSLMKIVVADYIPVRYIGLYQSLLGISWGLGYIVGALLGGYAATESGWRTVFWMALGISVVALVLIFFSIEGNTRTGITAAGREGVLSHQLAQLDIAGMGLWIAGIVCLVLALSWGGTTYAWNSSIVISLLCVSAVLLAIFCGWEYKWAADPIIPHTIFTNRSTVLILIAAFAYGGCFQSLMTYIPLYLSVIRKEDSMATNLELLCLVLLACIFNVLTGFVIVRTGRYTWATRLSLAILVLACGLLQFLAKDSSRGLIVGLMIVTGIGSGGMINSEIITAQASVSIEHVPVMVAFMTLCDQVGGITGIAAQGSILSNRLAYNLYILDLPGVSAPLVRQSSDYLWSLPLPTRDIVREAYMEAVRMSFWGSTSFAAAGLLAALGIKAYVMRTQIHT</sequence>
<dbReference type="PROSITE" id="PS50850">
    <property type="entry name" value="MFS"/>
    <property type="match status" value="1"/>
</dbReference>
<proteinExistence type="predicted"/>
<dbReference type="PANTHER" id="PTHR23501:SF191">
    <property type="entry name" value="VACUOLAR BASIC AMINO ACID TRANSPORTER 4"/>
    <property type="match status" value="1"/>
</dbReference>
<feature type="transmembrane region" description="Helical" evidence="6">
    <location>
        <begin position="104"/>
        <end position="129"/>
    </location>
</feature>
<keyword evidence="9" id="KW-1185">Reference proteome</keyword>
<keyword evidence="5 6" id="KW-0472">Membrane</keyword>
<feature type="transmembrane region" description="Helical" evidence="6">
    <location>
        <begin position="397"/>
        <end position="418"/>
    </location>
</feature>
<dbReference type="InParanoid" id="A0A163A5U8"/>
<feature type="domain" description="Major facilitator superfamily (MFS) profile" evidence="7">
    <location>
        <begin position="38"/>
        <end position="529"/>
    </location>
</feature>
<feature type="transmembrane region" description="Helical" evidence="6">
    <location>
        <begin position="507"/>
        <end position="528"/>
    </location>
</feature>
<dbReference type="STRING" id="763407.A0A163A5U8"/>
<evidence type="ECO:0000256" key="6">
    <source>
        <dbReference type="SAM" id="Phobius"/>
    </source>
</evidence>
<feature type="transmembrane region" description="Helical" evidence="6">
    <location>
        <begin position="191"/>
        <end position="211"/>
    </location>
</feature>
<dbReference type="Proteomes" id="UP000077315">
    <property type="component" value="Unassembled WGS sequence"/>
</dbReference>
<dbReference type="OrthoDB" id="10021397at2759"/>
<evidence type="ECO:0000313" key="9">
    <source>
        <dbReference type="Proteomes" id="UP000077315"/>
    </source>
</evidence>
<dbReference type="InterPro" id="IPR036259">
    <property type="entry name" value="MFS_trans_sf"/>
</dbReference>
<dbReference type="PANTHER" id="PTHR23501">
    <property type="entry name" value="MAJOR FACILITATOR SUPERFAMILY"/>
    <property type="match status" value="1"/>
</dbReference>
<dbReference type="GO" id="GO:0012505">
    <property type="term" value="C:endomembrane system"/>
    <property type="evidence" value="ECO:0007669"/>
    <property type="project" value="UniProtKB-SubCell"/>
</dbReference>
<feature type="transmembrane region" description="Helical" evidence="6">
    <location>
        <begin position="262"/>
        <end position="285"/>
    </location>
</feature>
<protein>
    <recommendedName>
        <fullName evidence="7">Major facilitator superfamily (MFS) profile domain-containing protein</fullName>
    </recommendedName>
</protein>
<dbReference type="VEuPathDB" id="FungiDB:PHYBLDRAFT_187737"/>
<dbReference type="GO" id="GO:0022857">
    <property type="term" value="F:transmembrane transporter activity"/>
    <property type="evidence" value="ECO:0007669"/>
    <property type="project" value="InterPro"/>
</dbReference>
<dbReference type="Gene3D" id="1.20.1250.20">
    <property type="entry name" value="MFS general substrate transporter like domains"/>
    <property type="match status" value="2"/>
</dbReference>
<dbReference type="EMBL" id="KV440986">
    <property type="protein sequence ID" value="OAD71271.1"/>
    <property type="molecule type" value="Genomic_DNA"/>
</dbReference>
<evidence type="ECO:0000256" key="1">
    <source>
        <dbReference type="ARBA" id="ARBA00004127"/>
    </source>
</evidence>
<name>A0A163A5U8_PHYB8</name>
<keyword evidence="3 6" id="KW-0812">Transmembrane</keyword>
<evidence type="ECO:0000256" key="2">
    <source>
        <dbReference type="ARBA" id="ARBA00022448"/>
    </source>
</evidence>
<accession>A0A163A5U8</accession>
<feature type="transmembrane region" description="Helical" evidence="6">
    <location>
        <begin position="72"/>
        <end position="92"/>
    </location>
</feature>
<feature type="transmembrane region" description="Helical" evidence="6">
    <location>
        <begin position="306"/>
        <end position="330"/>
    </location>
</feature>
<feature type="transmembrane region" description="Helical" evidence="6">
    <location>
        <begin position="34"/>
        <end position="60"/>
    </location>
</feature>
<feature type="transmembrane region" description="Helical" evidence="6">
    <location>
        <begin position="371"/>
        <end position="391"/>
    </location>
</feature>
<dbReference type="RefSeq" id="XP_018289311.1">
    <property type="nucleotide sequence ID" value="XM_018439419.1"/>
</dbReference>
<gene>
    <name evidence="8" type="ORF">PHYBLDRAFT_187737</name>
</gene>
<dbReference type="AlphaFoldDB" id="A0A163A5U8"/>
<dbReference type="GO" id="GO:0005886">
    <property type="term" value="C:plasma membrane"/>
    <property type="evidence" value="ECO:0007669"/>
    <property type="project" value="TreeGrafter"/>
</dbReference>